<feature type="chain" id="PRO_5046781759" evidence="1">
    <location>
        <begin position="20"/>
        <end position="161"/>
    </location>
</feature>
<dbReference type="RefSeq" id="WP_264139840.1">
    <property type="nucleotide sequence ID" value="NZ_JAOYOD010000001.1"/>
</dbReference>
<keyword evidence="3" id="KW-1185">Reference proteome</keyword>
<accession>A0ABT3CZ19</accession>
<dbReference type="EMBL" id="JAOYOD010000001">
    <property type="protein sequence ID" value="MCV9388941.1"/>
    <property type="molecule type" value="Genomic_DNA"/>
</dbReference>
<gene>
    <name evidence="2" type="ORF">N7U62_19845</name>
</gene>
<dbReference type="Proteomes" id="UP001300692">
    <property type="component" value="Unassembled WGS sequence"/>
</dbReference>
<reference evidence="2 3" key="1">
    <citation type="submission" date="2022-10" db="EMBL/GenBank/DDBJ databases">
        <title>Comparative genomics and taxonomic characterization of three novel marine species of genus Reichenbachiella exhibiting antioxidant and polysaccharide degradation activities.</title>
        <authorList>
            <person name="Muhammad N."/>
            <person name="Lee Y.-J."/>
            <person name="Ko J."/>
            <person name="Kim S.-G."/>
        </authorList>
    </citation>
    <scope>NUCLEOTIDE SEQUENCE [LARGE SCALE GENOMIC DNA]</scope>
    <source>
        <strain evidence="2 3">ABR2-5</strain>
    </source>
</reference>
<protein>
    <submittedName>
        <fullName evidence="2">DUF4440 domain-containing protein</fullName>
    </submittedName>
</protein>
<evidence type="ECO:0000313" key="2">
    <source>
        <dbReference type="EMBL" id="MCV9388941.1"/>
    </source>
</evidence>
<dbReference type="InterPro" id="IPR032710">
    <property type="entry name" value="NTF2-like_dom_sf"/>
</dbReference>
<evidence type="ECO:0000313" key="3">
    <source>
        <dbReference type="Proteomes" id="UP001300692"/>
    </source>
</evidence>
<feature type="signal peptide" evidence="1">
    <location>
        <begin position="1"/>
        <end position="19"/>
    </location>
</feature>
<sequence length="161" mass="18656">MKQLSLLPLFFLISFTACQQPDKPQSPQSLTTQEEEAAKALIQNIFDDIWSDLDSTKLAHYHTDDFYLLEQGKVWGNAEIKNYLREANSRTNRALRTNRMEFISIEKIDGHILMAYDNYADFTRADTLVGQAHWLESAVATLTEQGWKLKMMHSTRVRNEN</sequence>
<keyword evidence="1" id="KW-0732">Signal</keyword>
<comment type="caution">
    <text evidence="2">The sequence shown here is derived from an EMBL/GenBank/DDBJ whole genome shotgun (WGS) entry which is preliminary data.</text>
</comment>
<dbReference type="Gene3D" id="3.10.450.50">
    <property type="match status" value="1"/>
</dbReference>
<organism evidence="2 3">
    <name type="scientific">Reichenbachiella ulvae</name>
    <dbReference type="NCBI Taxonomy" id="2980104"/>
    <lineage>
        <taxon>Bacteria</taxon>
        <taxon>Pseudomonadati</taxon>
        <taxon>Bacteroidota</taxon>
        <taxon>Cytophagia</taxon>
        <taxon>Cytophagales</taxon>
        <taxon>Reichenbachiellaceae</taxon>
        <taxon>Reichenbachiella</taxon>
    </lineage>
</organism>
<dbReference type="PROSITE" id="PS51257">
    <property type="entry name" value="PROKAR_LIPOPROTEIN"/>
    <property type="match status" value="1"/>
</dbReference>
<dbReference type="SUPFAM" id="SSF54427">
    <property type="entry name" value="NTF2-like"/>
    <property type="match status" value="1"/>
</dbReference>
<name>A0ABT3CZ19_9BACT</name>
<proteinExistence type="predicted"/>
<evidence type="ECO:0000256" key="1">
    <source>
        <dbReference type="SAM" id="SignalP"/>
    </source>
</evidence>